<dbReference type="GO" id="GO:0016491">
    <property type="term" value="F:oxidoreductase activity"/>
    <property type="evidence" value="ECO:0007669"/>
    <property type="project" value="InterPro"/>
</dbReference>
<keyword evidence="3" id="KW-1185">Reference proteome</keyword>
<proteinExistence type="predicted"/>
<protein>
    <submittedName>
        <fullName evidence="2">D-threo-aldose 1-dehydrogenase</fullName>
    </submittedName>
</protein>
<evidence type="ECO:0000259" key="1">
    <source>
        <dbReference type="Pfam" id="PF00248"/>
    </source>
</evidence>
<dbReference type="InterPro" id="IPR023210">
    <property type="entry name" value="NADP_OxRdtase_dom"/>
</dbReference>
<evidence type="ECO:0000313" key="3">
    <source>
        <dbReference type="Proteomes" id="UP000199628"/>
    </source>
</evidence>
<dbReference type="RefSeq" id="WP_176828254.1">
    <property type="nucleotide sequence ID" value="NZ_FMZV01000040.1"/>
</dbReference>
<accession>A0A1G7FRG1</accession>
<feature type="domain" description="NADP-dependent oxidoreductase" evidence="1">
    <location>
        <begin position="10"/>
        <end position="291"/>
    </location>
</feature>
<dbReference type="Gene3D" id="3.20.20.100">
    <property type="entry name" value="NADP-dependent oxidoreductase domain"/>
    <property type="match status" value="1"/>
</dbReference>
<gene>
    <name evidence="2" type="ORF">SAMN04488239_1402</name>
</gene>
<dbReference type="SUPFAM" id="SSF51430">
    <property type="entry name" value="NAD(P)-linked oxidoreductase"/>
    <property type="match status" value="1"/>
</dbReference>
<sequence>MAITETVSGRIGFGGTALVGQTPDEAARLVSAAWDAGIRTFDTAPFYGHGLSEQRLGAALGDHLFRACLCTKVGVRIVPCDLFGTAHLRARWPANMPGYAAPAYEAAGIMATFEESLHRIGRHFIDIALLHGLTLFPDAAARDLVSAQRALHDLKETGKVRKIGAAVNSIETAMHLLDGWRPDVMLIAEELSICSTASAARFIDRCDSLGIEILAAAPFAGGALFKQTNTVLDRLYQEHGVSRLAAAIQYPMRASPVQAVVPTMSRPQRVTDTAKAAAQPIAQAFWQALDRTGLGPLAR</sequence>
<name>A0A1G7FRG1_9RHOB</name>
<dbReference type="STRING" id="639004.SAMN04488239_1402"/>
<dbReference type="EMBL" id="FMZV01000040">
    <property type="protein sequence ID" value="SDE78412.1"/>
    <property type="molecule type" value="Genomic_DNA"/>
</dbReference>
<dbReference type="Pfam" id="PF00248">
    <property type="entry name" value="Aldo_ket_red"/>
    <property type="match status" value="1"/>
</dbReference>
<evidence type="ECO:0000313" key="2">
    <source>
        <dbReference type="EMBL" id="SDE78412.1"/>
    </source>
</evidence>
<dbReference type="InterPro" id="IPR020471">
    <property type="entry name" value="AKR"/>
</dbReference>
<dbReference type="PANTHER" id="PTHR42686">
    <property type="entry name" value="GH17980P-RELATED"/>
    <property type="match status" value="1"/>
</dbReference>
<reference evidence="3" key="1">
    <citation type="submission" date="2016-10" db="EMBL/GenBank/DDBJ databases">
        <authorList>
            <person name="Varghese N."/>
            <person name="Submissions S."/>
        </authorList>
    </citation>
    <scope>NUCLEOTIDE SEQUENCE [LARGE SCALE GENOMIC DNA]</scope>
    <source>
        <strain evidence="3">CGMCC 1.9108</strain>
    </source>
</reference>
<dbReference type="InterPro" id="IPR036812">
    <property type="entry name" value="NAD(P)_OxRdtase_dom_sf"/>
</dbReference>
<organism evidence="2 3">
    <name type="scientific">Ruegeria marina</name>
    <dbReference type="NCBI Taxonomy" id="639004"/>
    <lineage>
        <taxon>Bacteria</taxon>
        <taxon>Pseudomonadati</taxon>
        <taxon>Pseudomonadota</taxon>
        <taxon>Alphaproteobacteria</taxon>
        <taxon>Rhodobacterales</taxon>
        <taxon>Roseobacteraceae</taxon>
        <taxon>Ruegeria</taxon>
    </lineage>
</organism>
<dbReference type="AlphaFoldDB" id="A0A1G7FRG1"/>
<dbReference type="Proteomes" id="UP000199628">
    <property type="component" value="Unassembled WGS sequence"/>
</dbReference>
<dbReference type="GO" id="GO:0005829">
    <property type="term" value="C:cytosol"/>
    <property type="evidence" value="ECO:0007669"/>
    <property type="project" value="TreeGrafter"/>
</dbReference>
<dbReference type="PANTHER" id="PTHR42686:SF1">
    <property type="entry name" value="GH17980P-RELATED"/>
    <property type="match status" value="1"/>
</dbReference>